<dbReference type="RefSeq" id="WP_345634052.1">
    <property type="nucleotide sequence ID" value="NZ_BAABJQ010000018.1"/>
</dbReference>
<gene>
    <name evidence="1" type="ORF">GCM10023322_53120</name>
</gene>
<dbReference type="EMBL" id="BAABJQ010000018">
    <property type="protein sequence ID" value="GAA5192790.1"/>
    <property type="molecule type" value="Genomic_DNA"/>
</dbReference>
<evidence type="ECO:0000313" key="2">
    <source>
        <dbReference type="Proteomes" id="UP001501570"/>
    </source>
</evidence>
<accession>A0ABP9SAH6</accession>
<dbReference type="Proteomes" id="UP001501570">
    <property type="component" value="Unassembled WGS sequence"/>
</dbReference>
<proteinExistence type="predicted"/>
<organism evidence="1 2">
    <name type="scientific">Rugosimonospora acidiphila</name>
    <dbReference type="NCBI Taxonomy" id="556531"/>
    <lineage>
        <taxon>Bacteria</taxon>
        <taxon>Bacillati</taxon>
        <taxon>Actinomycetota</taxon>
        <taxon>Actinomycetes</taxon>
        <taxon>Micromonosporales</taxon>
        <taxon>Micromonosporaceae</taxon>
        <taxon>Rugosimonospora</taxon>
    </lineage>
</organism>
<keyword evidence="2" id="KW-1185">Reference proteome</keyword>
<reference evidence="2" key="1">
    <citation type="journal article" date="2019" name="Int. J. Syst. Evol. Microbiol.">
        <title>The Global Catalogue of Microorganisms (GCM) 10K type strain sequencing project: providing services to taxonomists for standard genome sequencing and annotation.</title>
        <authorList>
            <consortium name="The Broad Institute Genomics Platform"/>
            <consortium name="The Broad Institute Genome Sequencing Center for Infectious Disease"/>
            <person name="Wu L."/>
            <person name="Ma J."/>
        </authorList>
    </citation>
    <scope>NUCLEOTIDE SEQUENCE [LARGE SCALE GENOMIC DNA]</scope>
    <source>
        <strain evidence="2">JCM 18304</strain>
    </source>
</reference>
<name>A0ABP9SAH6_9ACTN</name>
<comment type="caution">
    <text evidence="1">The sequence shown here is derived from an EMBL/GenBank/DDBJ whole genome shotgun (WGS) entry which is preliminary data.</text>
</comment>
<evidence type="ECO:0000313" key="1">
    <source>
        <dbReference type="EMBL" id="GAA5192790.1"/>
    </source>
</evidence>
<protein>
    <submittedName>
        <fullName evidence="1">Uncharacterized protein</fullName>
    </submittedName>
</protein>
<sequence>MSTHEIFAAFVVNQPAGAPEPLAPLDWVGELAERAGFALRVGAPDSADPLPYMEGDWLELPVDVRFVEGEDYRALVVALGHSSFTRHAVRSGGAYLEQVVSAFGEACDAIAPTYAYIVTAPEDDIQGYLKQVSVDVHGRDGQALTELGLPLLYVDGTFGTDLRPASPAVRVSTRRGVVLAAGESLTGWL</sequence>